<dbReference type="SUPFAM" id="SSF54427">
    <property type="entry name" value="NTF2-like"/>
    <property type="match status" value="2"/>
</dbReference>
<proteinExistence type="predicted"/>
<keyword evidence="1" id="KW-0732">Signal</keyword>
<evidence type="ECO:0000256" key="1">
    <source>
        <dbReference type="SAM" id="SignalP"/>
    </source>
</evidence>
<dbReference type="AlphaFoldDB" id="A0AAE3ERW8"/>
<reference evidence="2" key="1">
    <citation type="submission" date="2023-02" db="EMBL/GenBank/DDBJ databases">
        <title>Genome of Flavobacteriaceae gen. nov. sp. strain F89.</title>
        <authorList>
            <person name="Wang Y."/>
        </authorList>
    </citation>
    <scope>NUCLEOTIDE SEQUENCE</scope>
    <source>
        <strain evidence="2">F89</strain>
    </source>
</reference>
<evidence type="ECO:0000313" key="2">
    <source>
        <dbReference type="EMBL" id="MCG2459273.1"/>
    </source>
</evidence>
<dbReference type="InterPro" id="IPR032710">
    <property type="entry name" value="NTF2-like_dom_sf"/>
</dbReference>
<keyword evidence="3" id="KW-1185">Reference proteome</keyword>
<accession>A0AAE3ERW8</accession>
<feature type="signal peptide" evidence="1">
    <location>
        <begin position="1"/>
        <end position="21"/>
    </location>
</feature>
<organism evidence="2 3">
    <name type="scientific">Cerina litoralis</name>
    <dbReference type="NCBI Taxonomy" id="2874477"/>
    <lineage>
        <taxon>Bacteria</taxon>
        <taxon>Pseudomonadati</taxon>
        <taxon>Bacteroidota</taxon>
        <taxon>Flavobacteriia</taxon>
        <taxon>Flavobacteriales</taxon>
        <taxon>Flavobacteriaceae</taxon>
        <taxon>Cerina</taxon>
    </lineage>
</organism>
<gene>
    <name evidence="2" type="ORF">K8352_00770</name>
</gene>
<dbReference type="EMBL" id="JAIRBC010000001">
    <property type="protein sequence ID" value="MCG2459273.1"/>
    <property type="molecule type" value="Genomic_DNA"/>
</dbReference>
<protein>
    <submittedName>
        <fullName evidence="2">Ester cyclase</fullName>
    </submittedName>
</protein>
<dbReference type="RefSeq" id="WP_317900422.1">
    <property type="nucleotide sequence ID" value="NZ_JAIRBC010000001.1"/>
</dbReference>
<evidence type="ECO:0000313" key="3">
    <source>
        <dbReference type="Proteomes" id="UP001200642"/>
    </source>
</evidence>
<dbReference type="PROSITE" id="PS51257">
    <property type="entry name" value="PROKAR_LIPOPROTEIN"/>
    <property type="match status" value="1"/>
</dbReference>
<dbReference type="Gene3D" id="3.10.450.50">
    <property type="match status" value="2"/>
</dbReference>
<name>A0AAE3ERW8_9FLAO</name>
<dbReference type="PANTHER" id="PTHR38436">
    <property type="entry name" value="POLYKETIDE CYCLASE SNOAL-LIKE DOMAIN"/>
    <property type="match status" value="1"/>
</dbReference>
<sequence length="307" mass="34687">MKLLKNSILLGLVLVLFTACNNKQRYTQQSQEIETVKALIQNYNNKAYDTSMYADTSKTFYNTLDKSMSPSETVAYHKANDANYSSRGFTNDDPEYEMVITDNGETWVNCWPDWQGTLAENGKVITIPIHLTYRFVNGKIVREVGMWDNAPGVLAIQEIEAEKNRSTDEKAIQSTVENVVKAWNANDKDLLNANTASNIIRTANGNTIAKDQSEYGDFMDVYHGAFPDFAVKLDNLFIDGNKAYINWTCTGTNKGEFMGNPPTGKKIKTHGYSIWSFEKDGKADREDAFYDNLVVYQQLGYSMPMPK</sequence>
<dbReference type="Pfam" id="PF07366">
    <property type="entry name" value="SnoaL"/>
    <property type="match status" value="1"/>
</dbReference>
<feature type="chain" id="PRO_5042255626" evidence="1">
    <location>
        <begin position="22"/>
        <end position="307"/>
    </location>
</feature>
<dbReference type="PANTHER" id="PTHR38436:SF1">
    <property type="entry name" value="ESTER CYCLASE"/>
    <property type="match status" value="1"/>
</dbReference>
<dbReference type="Proteomes" id="UP001200642">
    <property type="component" value="Unassembled WGS sequence"/>
</dbReference>
<comment type="caution">
    <text evidence="2">The sequence shown here is derived from an EMBL/GenBank/DDBJ whole genome shotgun (WGS) entry which is preliminary data.</text>
</comment>
<dbReference type="GO" id="GO:0030638">
    <property type="term" value="P:polyketide metabolic process"/>
    <property type="evidence" value="ECO:0007669"/>
    <property type="project" value="InterPro"/>
</dbReference>
<dbReference type="InterPro" id="IPR009959">
    <property type="entry name" value="Cyclase_SnoaL-like"/>
</dbReference>